<dbReference type="AlphaFoldDB" id="A0A5N7C4J9"/>
<evidence type="ECO:0000313" key="2">
    <source>
        <dbReference type="EMBL" id="KAE8389030.1"/>
    </source>
</evidence>
<reference evidence="2" key="1">
    <citation type="submission" date="2019-04" db="EMBL/GenBank/DDBJ databases">
        <title>Friends and foes A comparative genomics studyof 23 Aspergillus species from section Flavi.</title>
        <authorList>
            <consortium name="DOE Joint Genome Institute"/>
            <person name="Kjaerbolling I."/>
            <person name="Vesth T."/>
            <person name="Frisvad J.C."/>
            <person name="Nybo J.L."/>
            <person name="Theobald S."/>
            <person name="Kildgaard S."/>
            <person name="Isbrandt T."/>
            <person name="Kuo A."/>
            <person name="Sato A."/>
            <person name="Lyhne E.K."/>
            <person name="Kogle M.E."/>
            <person name="Wiebenga A."/>
            <person name="Kun R.S."/>
            <person name="Lubbers R.J."/>
            <person name="Makela M.R."/>
            <person name="Barry K."/>
            <person name="Chovatia M."/>
            <person name="Clum A."/>
            <person name="Daum C."/>
            <person name="Haridas S."/>
            <person name="He G."/>
            <person name="LaButti K."/>
            <person name="Lipzen A."/>
            <person name="Mondo S."/>
            <person name="Riley R."/>
            <person name="Salamov A."/>
            <person name="Simmons B.A."/>
            <person name="Magnuson J.K."/>
            <person name="Henrissat B."/>
            <person name="Mortensen U.H."/>
            <person name="Larsen T.O."/>
            <person name="Devries R.P."/>
            <person name="Grigoriev I.V."/>
            <person name="Machida M."/>
            <person name="Baker S.E."/>
            <person name="Andersen M.R."/>
        </authorList>
    </citation>
    <scope>NUCLEOTIDE SEQUENCE [LARGE SCALE GENOMIC DNA]</scope>
    <source>
        <strain evidence="2">IBT 14317</strain>
    </source>
</reference>
<feature type="chain" id="PRO_5024912425" description="Secreted protein" evidence="1">
    <location>
        <begin position="16"/>
        <end position="99"/>
    </location>
</feature>
<dbReference type="Proteomes" id="UP000326877">
    <property type="component" value="Unassembled WGS sequence"/>
</dbReference>
<dbReference type="EMBL" id="ML735271">
    <property type="protein sequence ID" value="KAE8389030.1"/>
    <property type="molecule type" value="Genomic_DNA"/>
</dbReference>
<protein>
    <recommendedName>
        <fullName evidence="3">Secreted protein</fullName>
    </recommendedName>
</protein>
<proteinExistence type="predicted"/>
<sequence>MILTTLIITCSRAAGVKVQYGHSYQSTTLPRRILINLKLTYELLRCGNQLDAANLNFSPPETRSAGVIVVSRPVKPRHRFQCWQMMVVLLATNRSWLWL</sequence>
<name>A0A5N7C4J9_PETAA</name>
<evidence type="ECO:0000256" key="1">
    <source>
        <dbReference type="SAM" id="SignalP"/>
    </source>
</evidence>
<accession>A0A5N7C4J9</accession>
<feature type="signal peptide" evidence="1">
    <location>
        <begin position="1"/>
        <end position="15"/>
    </location>
</feature>
<gene>
    <name evidence="2" type="ORF">BDV23DRAFT_157942</name>
</gene>
<organism evidence="2">
    <name type="scientific">Petromyces alliaceus</name>
    <name type="common">Aspergillus alliaceus</name>
    <dbReference type="NCBI Taxonomy" id="209559"/>
    <lineage>
        <taxon>Eukaryota</taxon>
        <taxon>Fungi</taxon>
        <taxon>Dikarya</taxon>
        <taxon>Ascomycota</taxon>
        <taxon>Pezizomycotina</taxon>
        <taxon>Eurotiomycetes</taxon>
        <taxon>Eurotiomycetidae</taxon>
        <taxon>Eurotiales</taxon>
        <taxon>Aspergillaceae</taxon>
        <taxon>Aspergillus</taxon>
        <taxon>Aspergillus subgen. Circumdati</taxon>
    </lineage>
</organism>
<keyword evidence="1" id="KW-0732">Signal</keyword>
<evidence type="ECO:0008006" key="3">
    <source>
        <dbReference type="Google" id="ProtNLM"/>
    </source>
</evidence>